<feature type="compositionally biased region" description="Basic residues" evidence="2">
    <location>
        <begin position="2010"/>
        <end position="2020"/>
    </location>
</feature>
<feature type="compositionally biased region" description="Low complexity" evidence="2">
    <location>
        <begin position="1998"/>
        <end position="2009"/>
    </location>
</feature>
<reference evidence="4" key="1">
    <citation type="journal article" date="2020" name="Phytopathology">
        <title>Genome sequence of the chestnut blight fungus Cryphonectria parasitica EP155: A fundamental resource for an archetypical invasive plant pathogen.</title>
        <authorList>
            <person name="Crouch J.A."/>
            <person name="Dawe A."/>
            <person name="Aerts A."/>
            <person name="Barry K."/>
            <person name="Churchill A.C.L."/>
            <person name="Grimwood J."/>
            <person name="Hillman B."/>
            <person name="Milgroom M.G."/>
            <person name="Pangilinan J."/>
            <person name="Smith M."/>
            <person name="Salamov A."/>
            <person name="Schmutz J."/>
            <person name="Yadav J."/>
            <person name="Grigoriev I.V."/>
            <person name="Nuss D."/>
        </authorList>
    </citation>
    <scope>NUCLEOTIDE SEQUENCE</scope>
    <source>
        <strain evidence="4">EP155</strain>
    </source>
</reference>
<name>A0A9P4Y2I0_CRYP1</name>
<sequence length="2140" mass="241921">MTTNGASQQNLDSPTNASTTKAAPANAAAVRRSSSNYQALLSPQLQTSPSFVQTPRSSTGRWGTRRGPGISSPNYSFNGKSPMSVSRRNSYFASGDVRCQHEIGVGLELQDRSYSDLLDWIEEERLIRLPQRGGCWDRVLIYAQHFADQVCGLGEAIESFVPGSSAASDFVFGQCLFLLYELGYENAVALDKAFTLFYNIGLVFRPLLRKDGTLLESPEVMHDVSRAFSEMLSVVADVAMAYYGPIRSLRHGRQTSITIDIYARFGHRLESFRTRVHHCADAIWQNALERSMDEPDQVHKLQSWLAPQDTILKLLTSEHVNLVSRAEEYTCTWLQPHLNSFFEGDDKCLLVQGNAGFGKTTLANWVVDRLQRPVARKDISTLSFFFNSSVMALETPLAMLKTLLLQLLTQRVGDVDIFRVVMEAYTDSSSESAQKQEEILWNALEAALENAHNDETETLLAIIVDLDELEAQKARGKQVAERLQKLAHKTTGIRLLLFSSPFEMKYATATTKVNMTLENTSDDVQTIIRHGLTRVPHFSDNRDEAAQEQLVDQLMSASDGSILYAFLVVRFLKLQKSLAAFGQAVEALAKSPHKTVTDVVQKLLPVLQLNDDSKALLSLLVAAERPLSRKEIELLLQVQIHPGHKSEGQVNIDSVIRSVAPFAMTGEGLVTLRHRAIKHALVSIPDSSPQSLRLKERHRDFLLRLFACAKNRIASGDGYEPTLAFLSQEYVDSRLASDRILEYTVRYWPVHFRKSPSLYKQQGDLQLPKDFSSSFPSSVGLALLEAGCWRVQSSLDTQIMDMVTLAYRVRRAIFGQDHPSVLQSAIICAIFCEHTLSRPADAIEWYFKASTIGRVILGVQSELVIACCTATIRLSESFLSKTRTEIMTYREQTLILLVSAYKQRYGEASEEVLEVYNTLVELYISISEEQKAAEIRVKIEEIMTLAAHTHGEHHHSSRGSKLLVTIKRKDQAVMISIAVTLLAEKKYARYEELLLELWLKLDEYCRGSQNHEWHQKKIEVTLKYVEVLHIQKRREEASALLLSCWNEYSCHTVTTFESIILCLKEVGHWMQRVQMTSVALAVFQKCWSWYKSSHKETTTTFKQIEEQIAITSKEIVKVSSTTSTTSVTESSETVLREVFESSLSSKEVTEVYSSTIELCESLSSLYFKEERWSEASSILKQTLMRSSFSSLFSQSLERIDVKSSTTTKNISLVMKLAECYIHQSRFEKAEHLYLSLYRLHRKSCDRLDDALIIKYTEVYIEFLKKHAMVNQLISFYQDLLVEYRGFYGRNHARTISVLYALGDLCHAHPVTHGYFVDYYLEIVTNLNQGALVCHEDALRALVIVSDHYYQSQRFSESLRFFRSIIATFCKLGTSCAFFKEATVVQQILEKYYKAIEETEVEISEHLEILKEIRQACLQYFGESSSISVFVTLHLAEVYQRSEKYQYEAISYYEHILKHSKTVSKTVVERSQSTLRSLYVKQVTSSTESKTVTKETLEKATEMSYSQYLEIKKVHSVTHHATLTQLKELVMLYKRQSKTTTALTEMRSLVVECLSKTTSSQELIETAKYVAEMYVSCGYASHAHVLVHELKLQLIYKIASKSCGFDITRVDIHGCFAFVATLEWSLRSDLTLTIASFMTELLAESLFYERFSASIKAKDQMHVVLMRAARLQNMLSRLHRHKDFDLIETSLVDYFVSVETRIAKSCSKNAVRAFLVVLLARFSAHPGELTQDTMTSRAGRAAVDELRSLLQKDKFREAIELARATYLFLMAHEGLDDPTEISLGFQICQLMAGHDDQGLQKEMLSLAAQTLGEVLEICKTHGIDLVRCQWTEINNLISLLGELNDLPRLQWLLNTLWQSRDGQYEWGHDVMLALGLRLVQVSFTSAKTDADRKNAIRLAEDLAYNVRRVHGARHQRTLEIMSLLASLYTSTAQHYHHQAAPPSSSGAEPSGSAGAGADSRKRAADMAKLYFKKAAVVHEDLLKLLVDSEAGAHEDASDSDSVTSSSTTTAVRRRVSSRRASRVSSPVLLRKASSHAALRHSHRPSPASITREQEVQAVKTHLRLLKMALQRFGSWAGPAGEYERLTTRVWRAYSAELSAVGVKEEQVLSTRWKLDGFGQGKAEGRVEEGAFAEPRDWRVCV</sequence>
<dbReference type="SUPFAM" id="SSF52540">
    <property type="entry name" value="P-loop containing nucleoside triphosphate hydrolases"/>
    <property type="match status" value="1"/>
</dbReference>
<dbReference type="Proteomes" id="UP000803844">
    <property type="component" value="Unassembled WGS sequence"/>
</dbReference>
<keyword evidence="1" id="KW-0677">Repeat</keyword>
<feature type="domain" description="Nephrocystin 3-like N-terminal" evidence="3">
    <location>
        <begin position="330"/>
        <end position="499"/>
    </location>
</feature>
<feature type="region of interest" description="Disordered" evidence="2">
    <location>
        <begin position="1933"/>
        <end position="1958"/>
    </location>
</feature>
<gene>
    <name evidence="4" type="ORF">M406DRAFT_346810</name>
</gene>
<organism evidence="4 5">
    <name type="scientific">Cryphonectria parasitica (strain ATCC 38755 / EP155)</name>
    <dbReference type="NCBI Taxonomy" id="660469"/>
    <lineage>
        <taxon>Eukaryota</taxon>
        <taxon>Fungi</taxon>
        <taxon>Dikarya</taxon>
        <taxon>Ascomycota</taxon>
        <taxon>Pezizomycotina</taxon>
        <taxon>Sordariomycetes</taxon>
        <taxon>Sordariomycetidae</taxon>
        <taxon>Diaporthales</taxon>
        <taxon>Cryphonectriaceae</taxon>
        <taxon>Cryphonectria-Endothia species complex</taxon>
        <taxon>Cryphonectria</taxon>
    </lineage>
</organism>
<feature type="region of interest" description="Disordered" evidence="2">
    <location>
        <begin position="1"/>
        <end position="29"/>
    </location>
</feature>
<keyword evidence="5" id="KW-1185">Reference proteome</keyword>
<protein>
    <recommendedName>
        <fullName evidence="3">Nephrocystin 3-like N-terminal domain-containing protein</fullName>
    </recommendedName>
</protein>
<feature type="compositionally biased region" description="Low complexity" evidence="2">
    <location>
        <begin position="13"/>
        <end position="29"/>
    </location>
</feature>
<dbReference type="SUPFAM" id="SSF48452">
    <property type="entry name" value="TPR-like"/>
    <property type="match status" value="1"/>
</dbReference>
<dbReference type="EMBL" id="MU032348">
    <property type="protein sequence ID" value="KAF3764985.1"/>
    <property type="molecule type" value="Genomic_DNA"/>
</dbReference>
<evidence type="ECO:0000313" key="5">
    <source>
        <dbReference type="Proteomes" id="UP000803844"/>
    </source>
</evidence>
<feature type="region of interest" description="Disordered" evidence="2">
    <location>
        <begin position="1991"/>
        <end position="2051"/>
    </location>
</feature>
<feature type="compositionally biased region" description="Low complexity" evidence="2">
    <location>
        <begin position="54"/>
        <end position="69"/>
    </location>
</feature>
<feature type="region of interest" description="Disordered" evidence="2">
    <location>
        <begin position="44"/>
        <end position="83"/>
    </location>
</feature>
<comment type="caution">
    <text evidence="4">The sequence shown here is derived from an EMBL/GenBank/DDBJ whole genome shotgun (WGS) entry which is preliminary data.</text>
</comment>
<feature type="compositionally biased region" description="Low complexity" evidence="2">
    <location>
        <begin position="1938"/>
        <end position="1956"/>
    </location>
</feature>
<dbReference type="InterPro" id="IPR011990">
    <property type="entry name" value="TPR-like_helical_dom_sf"/>
</dbReference>
<feature type="compositionally biased region" description="Polar residues" evidence="2">
    <location>
        <begin position="71"/>
        <end position="83"/>
    </location>
</feature>
<dbReference type="InterPro" id="IPR027417">
    <property type="entry name" value="P-loop_NTPase"/>
</dbReference>
<feature type="compositionally biased region" description="Polar residues" evidence="2">
    <location>
        <begin position="44"/>
        <end position="53"/>
    </location>
</feature>
<dbReference type="Pfam" id="PF24883">
    <property type="entry name" value="NPHP3_N"/>
    <property type="match status" value="1"/>
</dbReference>
<evidence type="ECO:0000313" key="4">
    <source>
        <dbReference type="EMBL" id="KAF3764985.1"/>
    </source>
</evidence>
<dbReference type="Gene3D" id="1.25.40.10">
    <property type="entry name" value="Tetratricopeptide repeat domain"/>
    <property type="match status" value="1"/>
</dbReference>
<accession>A0A9P4Y2I0</accession>
<dbReference type="Gene3D" id="3.40.50.300">
    <property type="entry name" value="P-loop containing nucleotide triphosphate hydrolases"/>
    <property type="match status" value="1"/>
</dbReference>
<dbReference type="OrthoDB" id="2546325at2759"/>
<evidence type="ECO:0000256" key="1">
    <source>
        <dbReference type="ARBA" id="ARBA00022737"/>
    </source>
</evidence>
<evidence type="ECO:0000256" key="2">
    <source>
        <dbReference type="SAM" id="MobiDB-lite"/>
    </source>
</evidence>
<dbReference type="GeneID" id="63839353"/>
<dbReference type="PANTHER" id="PTHR10039">
    <property type="entry name" value="AMELOGENIN"/>
    <property type="match status" value="1"/>
</dbReference>
<dbReference type="InterPro" id="IPR056884">
    <property type="entry name" value="NPHP3-like_N"/>
</dbReference>
<dbReference type="PANTHER" id="PTHR10039:SF9">
    <property type="entry name" value="NACHT DOMAIN PROTEIN (AFU_ORTHOLOGUE AFUA_2G01760)"/>
    <property type="match status" value="1"/>
</dbReference>
<proteinExistence type="predicted"/>
<evidence type="ECO:0000259" key="3">
    <source>
        <dbReference type="Pfam" id="PF24883"/>
    </source>
</evidence>
<feature type="compositionally biased region" description="Polar residues" evidence="2">
    <location>
        <begin position="1"/>
        <end position="12"/>
    </location>
</feature>
<dbReference type="RefSeq" id="XP_040775946.1">
    <property type="nucleotide sequence ID" value="XM_040922224.1"/>
</dbReference>